<protein>
    <submittedName>
        <fullName evidence="2">Uncharacterized protein</fullName>
    </submittedName>
</protein>
<evidence type="ECO:0000313" key="2">
    <source>
        <dbReference type="EMBL" id="KDO33752.1"/>
    </source>
</evidence>
<accession>A0A067D411</accession>
<feature type="transmembrane region" description="Helical" evidence="1">
    <location>
        <begin position="511"/>
        <end position="529"/>
    </location>
</feature>
<dbReference type="EMBL" id="KK583192">
    <property type="protein sequence ID" value="KDO33752.1"/>
    <property type="molecule type" value="Genomic_DNA"/>
</dbReference>
<dbReference type="AlphaFoldDB" id="A0A067D411"/>
<keyword evidence="1" id="KW-0472">Membrane</keyword>
<keyword evidence="1" id="KW-0812">Transmembrane</keyword>
<gene>
    <name evidence="2" type="ORF">SPRG_01633</name>
</gene>
<proteinExistence type="predicted"/>
<organism evidence="2 3">
    <name type="scientific">Saprolegnia parasitica (strain CBS 223.65)</name>
    <dbReference type="NCBI Taxonomy" id="695850"/>
    <lineage>
        <taxon>Eukaryota</taxon>
        <taxon>Sar</taxon>
        <taxon>Stramenopiles</taxon>
        <taxon>Oomycota</taxon>
        <taxon>Saprolegniomycetes</taxon>
        <taxon>Saprolegniales</taxon>
        <taxon>Saprolegniaceae</taxon>
        <taxon>Saprolegnia</taxon>
    </lineage>
</organism>
<dbReference type="Proteomes" id="UP000030745">
    <property type="component" value="Unassembled WGS sequence"/>
</dbReference>
<dbReference type="GeneID" id="24124214"/>
<reference evidence="2 3" key="1">
    <citation type="journal article" date="2013" name="PLoS Genet.">
        <title>Distinctive expansion of potential virulence genes in the genome of the oomycete fish pathogen Saprolegnia parasitica.</title>
        <authorList>
            <person name="Jiang R.H."/>
            <person name="de Bruijn I."/>
            <person name="Haas B.J."/>
            <person name="Belmonte R."/>
            <person name="Lobach L."/>
            <person name="Christie J."/>
            <person name="van den Ackerveken G."/>
            <person name="Bottin A."/>
            <person name="Bulone V."/>
            <person name="Diaz-Moreno S.M."/>
            <person name="Dumas B."/>
            <person name="Fan L."/>
            <person name="Gaulin E."/>
            <person name="Govers F."/>
            <person name="Grenville-Briggs L.J."/>
            <person name="Horner N.R."/>
            <person name="Levin J.Z."/>
            <person name="Mammella M."/>
            <person name="Meijer H.J."/>
            <person name="Morris P."/>
            <person name="Nusbaum C."/>
            <person name="Oome S."/>
            <person name="Phillips A.J."/>
            <person name="van Rooyen D."/>
            <person name="Rzeszutek E."/>
            <person name="Saraiva M."/>
            <person name="Secombes C.J."/>
            <person name="Seidl M.F."/>
            <person name="Snel B."/>
            <person name="Stassen J.H."/>
            <person name="Sykes S."/>
            <person name="Tripathy S."/>
            <person name="van den Berg H."/>
            <person name="Vega-Arreguin J.C."/>
            <person name="Wawra S."/>
            <person name="Young S.K."/>
            <person name="Zeng Q."/>
            <person name="Dieguez-Uribeondo J."/>
            <person name="Russ C."/>
            <person name="Tyler B.M."/>
            <person name="van West P."/>
        </authorList>
    </citation>
    <scope>NUCLEOTIDE SEQUENCE [LARGE SCALE GENOMIC DNA]</scope>
    <source>
        <strain evidence="2 3">CBS 223.65</strain>
    </source>
</reference>
<name>A0A067D411_SAPPC</name>
<dbReference type="VEuPathDB" id="FungiDB:SPRG_01633"/>
<dbReference type="OrthoDB" id="75886at2759"/>
<evidence type="ECO:0000256" key="1">
    <source>
        <dbReference type="SAM" id="Phobius"/>
    </source>
</evidence>
<dbReference type="OMA" id="HNDWIQD"/>
<feature type="transmembrane region" description="Helical" evidence="1">
    <location>
        <begin position="458"/>
        <end position="479"/>
    </location>
</feature>
<dbReference type="RefSeq" id="XP_012195390.1">
    <property type="nucleotide sequence ID" value="XM_012340000.1"/>
</dbReference>
<keyword evidence="3" id="KW-1185">Reference proteome</keyword>
<dbReference type="KEGG" id="spar:SPRG_01633"/>
<evidence type="ECO:0000313" key="3">
    <source>
        <dbReference type="Proteomes" id="UP000030745"/>
    </source>
</evidence>
<sequence>MVHNGAVYLASLLRNVNITASWAGEFENAFASDLRQSVAGQAFLMTIYPPYLPIDDEVAYWLSKNITSYVLQWQNYKSIGFTSAYAIVNAYGAAHTFELESTASFLQWGRETSSKMYWSLFSEFWNRQSNSTYLSRQSLLRASSRFAYQNISLQWHMLALSYLPSRPWSQTYSLVSSHLGPFGSIDMIFVPPPPVLRRAVAAFERVMTDARQAHTTAYLDIPATHVVQPAPRKWKHVLWAVSGSLLCPDQPAIDLVHLETLTVSETALVDLHHTRLLDPSDASFDYFAWLFFYDWVYGRREVISFQGDLGSLTVMGDTLPNRSDAVDASQLPTVFALYARRAVQYVTSSILALAMLSLVYLMLVQGAIEGRNLLKLSRVGGFVWVGRPLIGLRSITALGLLSTASVEFVTDGQLSYFAPRPIPWYTTCLAANEVTWLVNIVSDLVLPWTQWRTPKFALAHSLVVWLISALLATLAPVQATISADPTCSFVTLDRQVQCVMGTVHIGSVSRLLLLIGVVVGCNGVCYGVARRLFPRDTGVRSSSLLLCSGATYLFKHNDWIQDDVYYMDRASAALNGLLSVQWRSDSFYVLDVKIRSIIPALLNEDGSVHDGAAGADSSAKFVNELVWYAKTLKAARAAGAPQCSPSSRSPLCVKMMLANPGHNQ</sequence>
<keyword evidence="1" id="KW-1133">Transmembrane helix</keyword>
<feature type="transmembrane region" description="Helical" evidence="1">
    <location>
        <begin position="342"/>
        <end position="363"/>
    </location>
</feature>